<reference evidence="2 3" key="1">
    <citation type="submission" date="2020-05" db="EMBL/GenBank/DDBJ databases">
        <title>MicrobeNet Type strains.</title>
        <authorList>
            <person name="Nicholson A.C."/>
        </authorList>
    </citation>
    <scope>NUCLEOTIDE SEQUENCE [LARGE SCALE GENOMIC DNA]</scope>
    <source>
        <strain evidence="2 3">JCM 3224</strain>
    </source>
</reference>
<dbReference type="InterPro" id="IPR032710">
    <property type="entry name" value="NTF2-like_dom_sf"/>
</dbReference>
<dbReference type="Proteomes" id="UP000586827">
    <property type="component" value="Unassembled WGS sequence"/>
</dbReference>
<dbReference type="RefSeq" id="WP_067527146.1">
    <property type="nucleotide sequence ID" value="NZ_JABELX010000019.1"/>
</dbReference>
<dbReference type="Gene3D" id="3.10.450.50">
    <property type="match status" value="1"/>
</dbReference>
<name>A0A849CBU3_9NOCA</name>
<feature type="domain" description="DUF4440" evidence="1">
    <location>
        <begin position="11"/>
        <end position="116"/>
    </location>
</feature>
<organism evidence="2 3">
    <name type="scientific">Nocardia uniformis</name>
    <dbReference type="NCBI Taxonomy" id="53432"/>
    <lineage>
        <taxon>Bacteria</taxon>
        <taxon>Bacillati</taxon>
        <taxon>Actinomycetota</taxon>
        <taxon>Actinomycetes</taxon>
        <taxon>Mycobacteriales</taxon>
        <taxon>Nocardiaceae</taxon>
        <taxon>Nocardia</taxon>
    </lineage>
</organism>
<dbReference type="InterPro" id="IPR027843">
    <property type="entry name" value="DUF4440"/>
</dbReference>
<sequence>MAAESAHAELTEISRDWASAIVSNDPARIAHFMTEDWVIVAESGISTREEFLALISSGDLTHSAMDTVDEPRIRVYGDTAVVTARATNTAHYRGDRFDSDEWVTDVFLRRDGEWRCVLTHLTTAKG</sequence>
<dbReference type="SUPFAM" id="SSF54427">
    <property type="entry name" value="NTF2-like"/>
    <property type="match status" value="1"/>
</dbReference>
<dbReference type="EMBL" id="JABELX010000019">
    <property type="protein sequence ID" value="NNH75188.1"/>
    <property type="molecule type" value="Genomic_DNA"/>
</dbReference>
<proteinExistence type="predicted"/>
<protein>
    <submittedName>
        <fullName evidence="2">Nuclear transport factor 2 family protein</fullName>
    </submittedName>
</protein>
<evidence type="ECO:0000313" key="3">
    <source>
        <dbReference type="Proteomes" id="UP000586827"/>
    </source>
</evidence>
<accession>A0A849CBU3</accession>
<evidence type="ECO:0000313" key="2">
    <source>
        <dbReference type="EMBL" id="NNH75188.1"/>
    </source>
</evidence>
<dbReference type="AlphaFoldDB" id="A0A849CBU3"/>
<dbReference type="Pfam" id="PF14534">
    <property type="entry name" value="DUF4440"/>
    <property type="match status" value="1"/>
</dbReference>
<evidence type="ECO:0000259" key="1">
    <source>
        <dbReference type="Pfam" id="PF14534"/>
    </source>
</evidence>
<gene>
    <name evidence="2" type="ORF">HLB23_35965</name>
</gene>
<comment type="caution">
    <text evidence="2">The sequence shown here is derived from an EMBL/GenBank/DDBJ whole genome shotgun (WGS) entry which is preliminary data.</text>
</comment>
<keyword evidence="3" id="KW-1185">Reference proteome</keyword>